<evidence type="ECO:0000313" key="1">
    <source>
        <dbReference type="EMBL" id="SFT81806.1"/>
    </source>
</evidence>
<protein>
    <submittedName>
        <fullName evidence="1">Uncharacterized protein</fullName>
    </submittedName>
</protein>
<organism evidence="1 2">
    <name type="scientific">Sedimentitalea nanhaiensis</name>
    <dbReference type="NCBI Taxonomy" id="999627"/>
    <lineage>
        <taxon>Bacteria</taxon>
        <taxon>Pseudomonadati</taxon>
        <taxon>Pseudomonadota</taxon>
        <taxon>Alphaproteobacteria</taxon>
        <taxon>Rhodobacterales</taxon>
        <taxon>Paracoccaceae</taxon>
        <taxon>Sedimentitalea</taxon>
    </lineage>
</organism>
<evidence type="ECO:0000313" key="2">
    <source>
        <dbReference type="Proteomes" id="UP000182466"/>
    </source>
</evidence>
<gene>
    <name evidence="1" type="ORF">SAMN05216236_108123</name>
</gene>
<proteinExistence type="predicted"/>
<sequence>MICRETVKLGILISCICVALALPDTQERQALLSTGFSGPPAVKTQKIEPRRVM</sequence>
<accession>A0A1I7B3L9</accession>
<keyword evidence="2" id="KW-1185">Reference proteome</keyword>
<name>A0A1I7B3L9_9RHOB</name>
<reference evidence="1 2" key="1">
    <citation type="submission" date="2016-10" db="EMBL/GenBank/DDBJ databases">
        <authorList>
            <person name="de Groot N.N."/>
        </authorList>
    </citation>
    <scope>NUCLEOTIDE SEQUENCE [LARGE SCALE GENOMIC DNA]</scope>
    <source>
        <strain evidence="1 2">CGMCC 1.10959</strain>
    </source>
</reference>
<dbReference type="EMBL" id="FPAW01000008">
    <property type="protein sequence ID" value="SFT81806.1"/>
    <property type="molecule type" value="Genomic_DNA"/>
</dbReference>
<dbReference type="Proteomes" id="UP000182466">
    <property type="component" value="Unassembled WGS sequence"/>
</dbReference>
<dbReference type="AlphaFoldDB" id="A0A1I7B3L9"/>